<name>A0A1G2G2C0_9BACT</name>
<evidence type="ECO:0000313" key="3">
    <source>
        <dbReference type="Proteomes" id="UP000177785"/>
    </source>
</evidence>
<feature type="transmembrane region" description="Helical" evidence="1">
    <location>
        <begin position="107"/>
        <end position="125"/>
    </location>
</feature>
<feature type="transmembrane region" description="Helical" evidence="1">
    <location>
        <begin position="16"/>
        <end position="40"/>
    </location>
</feature>
<reference evidence="2 3" key="1">
    <citation type="journal article" date="2016" name="Nat. Commun.">
        <title>Thousands of microbial genomes shed light on interconnected biogeochemical processes in an aquifer system.</title>
        <authorList>
            <person name="Anantharaman K."/>
            <person name="Brown C.T."/>
            <person name="Hug L.A."/>
            <person name="Sharon I."/>
            <person name="Castelle C.J."/>
            <person name="Probst A.J."/>
            <person name="Thomas B.C."/>
            <person name="Singh A."/>
            <person name="Wilkins M.J."/>
            <person name="Karaoz U."/>
            <person name="Brodie E.L."/>
            <person name="Williams K.H."/>
            <person name="Hubbard S.S."/>
            <person name="Banfield J.F."/>
        </authorList>
    </citation>
    <scope>NUCLEOTIDE SEQUENCE [LARGE SCALE GENOMIC DNA]</scope>
</reference>
<keyword evidence="1" id="KW-0472">Membrane</keyword>
<organism evidence="2 3">
    <name type="scientific">Candidatus Ryanbacteria bacterium RIFCSPHIGHO2_01_FULL_48_27</name>
    <dbReference type="NCBI Taxonomy" id="1802115"/>
    <lineage>
        <taxon>Bacteria</taxon>
        <taxon>Candidatus Ryaniibacteriota</taxon>
    </lineage>
</organism>
<dbReference type="Proteomes" id="UP000177785">
    <property type="component" value="Unassembled WGS sequence"/>
</dbReference>
<keyword evidence="1" id="KW-0812">Transmembrane</keyword>
<accession>A0A1G2G2C0</accession>
<keyword evidence="1" id="KW-1133">Transmembrane helix</keyword>
<dbReference type="AlphaFoldDB" id="A0A1G2G2C0"/>
<protein>
    <submittedName>
        <fullName evidence="2">Uncharacterized protein</fullName>
    </submittedName>
</protein>
<sequence>MNPLTKKEESYLKQMFAFYFAPIWQSFFTILYLVFFFYFAIFHSGKIFIALKFLFYTLGNSASLLGLSYLFWGVIFLISLIIPFSVSLYAILLFFEIWKGVWERNHKLLATLLLIVGTPFVIVIMDEIIRIVASQNALQEFVTLNHLIIGRPW</sequence>
<feature type="transmembrane region" description="Helical" evidence="1">
    <location>
        <begin position="71"/>
        <end position="95"/>
    </location>
</feature>
<comment type="caution">
    <text evidence="2">The sequence shown here is derived from an EMBL/GenBank/DDBJ whole genome shotgun (WGS) entry which is preliminary data.</text>
</comment>
<feature type="transmembrane region" description="Helical" evidence="1">
    <location>
        <begin position="47"/>
        <end position="65"/>
    </location>
</feature>
<gene>
    <name evidence="2" type="ORF">A2756_01720</name>
</gene>
<evidence type="ECO:0000313" key="2">
    <source>
        <dbReference type="EMBL" id="OGZ44142.1"/>
    </source>
</evidence>
<dbReference type="EMBL" id="MHNL01000026">
    <property type="protein sequence ID" value="OGZ44142.1"/>
    <property type="molecule type" value="Genomic_DNA"/>
</dbReference>
<proteinExistence type="predicted"/>
<evidence type="ECO:0000256" key="1">
    <source>
        <dbReference type="SAM" id="Phobius"/>
    </source>
</evidence>